<name>A0ABQ4WIX3_9ASTR</name>
<dbReference type="EMBL" id="BQNB010008684">
    <property type="protein sequence ID" value="GJS52841.1"/>
    <property type="molecule type" value="Genomic_DNA"/>
</dbReference>
<evidence type="ECO:0000313" key="2">
    <source>
        <dbReference type="EMBL" id="GJS52841.1"/>
    </source>
</evidence>
<organism evidence="2 3">
    <name type="scientific">Tanacetum coccineum</name>
    <dbReference type="NCBI Taxonomy" id="301880"/>
    <lineage>
        <taxon>Eukaryota</taxon>
        <taxon>Viridiplantae</taxon>
        <taxon>Streptophyta</taxon>
        <taxon>Embryophyta</taxon>
        <taxon>Tracheophyta</taxon>
        <taxon>Spermatophyta</taxon>
        <taxon>Magnoliopsida</taxon>
        <taxon>eudicotyledons</taxon>
        <taxon>Gunneridae</taxon>
        <taxon>Pentapetalae</taxon>
        <taxon>asterids</taxon>
        <taxon>campanulids</taxon>
        <taxon>Asterales</taxon>
        <taxon>Asteraceae</taxon>
        <taxon>Asteroideae</taxon>
        <taxon>Anthemideae</taxon>
        <taxon>Anthemidinae</taxon>
        <taxon>Tanacetum</taxon>
    </lineage>
</organism>
<protein>
    <submittedName>
        <fullName evidence="2">Uncharacterized protein</fullName>
    </submittedName>
</protein>
<evidence type="ECO:0000256" key="1">
    <source>
        <dbReference type="SAM" id="MobiDB-lite"/>
    </source>
</evidence>
<accession>A0ABQ4WIX3</accession>
<keyword evidence="3" id="KW-1185">Reference proteome</keyword>
<feature type="region of interest" description="Disordered" evidence="1">
    <location>
        <begin position="55"/>
        <end position="114"/>
    </location>
</feature>
<feature type="compositionally biased region" description="Basic and acidic residues" evidence="1">
    <location>
        <begin position="104"/>
        <end position="114"/>
    </location>
</feature>
<comment type="caution">
    <text evidence="2">The sequence shown here is derived from an EMBL/GenBank/DDBJ whole genome shotgun (WGS) entry which is preliminary data.</text>
</comment>
<feature type="compositionally biased region" description="Basic and acidic residues" evidence="1">
    <location>
        <begin position="75"/>
        <end position="91"/>
    </location>
</feature>
<reference evidence="2" key="1">
    <citation type="journal article" date="2022" name="Int. J. Mol. Sci.">
        <title>Draft Genome of Tanacetum Coccineum: Genomic Comparison of Closely Related Tanacetum-Family Plants.</title>
        <authorList>
            <person name="Yamashiro T."/>
            <person name="Shiraishi A."/>
            <person name="Nakayama K."/>
            <person name="Satake H."/>
        </authorList>
    </citation>
    <scope>NUCLEOTIDE SEQUENCE</scope>
</reference>
<sequence length="114" mass="13065">MSEIHKREKRFGISIWLGKSGENDLDVTKRARTTYRDENKGTPFVQDDTWEILRSHAKWDTPSPVQPIDLTGGEQGHRVGHEELFSEDARPRPSGPGKARPAKKNRDHDEHRGK</sequence>
<proteinExistence type="predicted"/>
<gene>
    <name evidence="2" type="ORF">Tco_0626203</name>
</gene>
<dbReference type="Proteomes" id="UP001151760">
    <property type="component" value="Unassembled WGS sequence"/>
</dbReference>
<evidence type="ECO:0000313" key="3">
    <source>
        <dbReference type="Proteomes" id="UP001151760"/>
    </source>
</evidence>
<reference evidence="2" key="2">
    <citation type="submission" date="2022-01" db="EMBL/GenBank/DDBJ databases">
        <authorList>
            <person name="Yamashiro T."/>
            <person name="Shiraishi A."/>
            <person name="Satake H."/>
            <person name="Nakayama K."/>
        </authorList>
    </citation>
    <scope>NUCLEOTIDE SEQUENCE</scope>
</reference>